<name>M0AMQ5_NATA1</name>
<dbReference type="AlphaFoldDB" id="M0AMQ5"/>
<gene>
    <name evidence="2" type="ORF">C481_17102</name>
</gene>
<proteinExistence type="predicted"/>
<reference evidence="2 3" key="1">
    <citation type="journal article" date="2014" name="PLoS Genet.">
        <title>Phylogenetically driven sequencing of extremely halophilic archaea reveals strategies for static and dynamic osmo-response.</title>
        <authorList>
            <person name="Becker E.A."/>
            <person name="Seitzer P.M."/>
            <person name="Tritt A."/>
            <person name="Larsen D."/>
            <person name="Krusor M."/>
            <person name="Yao A.I."/>
            <person name="Wu D."/>
            <person name="Madern D."/>
            <person name="Eisen J.A."/>
            <person name="Darling A.E."/>
            <person name="Facciotti M.T."/>
        </authorList>
    </citation>
    <scope>NUCLEOTIDE SEQUENCE [LARGE SCALE GENOMIC DNA]</scope>
    <source>
        <strain evidence="2 3">DSM 12278</strain>
    </source>
</reference>
<dbReference type="Proteomes" id="UP000011554">
    <property type="component" value="Unassembled WGS sequence"/>
</dbReference>
<comment type="caution">
    <text evidence="2">The sequence shown here is derived from an EMBL/GenBank/DDBJ whole genome shotgun (WGS) entry which is preliminary data.</text>
</comment>
<dbReference type="EMBL" id="AOIO01000038">
    <property type="protein sequence ID" value="ELY98663.1"/>
    <property type="molecule type" value="Genomic_DNA"/>
</dbReference>
<feature type="compositionally biased region" description="Basic and acidic residues" evidence="1">
    <location>
        <begin position="16"/>
        <end position="25"/>
    </location>
</feature>
<protein>
    <submittedName>
        <fullName evidence="2">Uncharacterized protein</fullName>
    </submittedName>
</protein>
<feature type="region of interest" description="Disordered" evidence="1">
    <location>
        <begin position="1"/>
        <end position="25"/>
    </location>
</feature>
<accession>M0AMQ5</accession>
<evidence type="ECO:0000313" key="3">
    <source>
        <dbReference type="Proteomes" id="UP000011554"/>
    </source>
</evidence>
<evidence type="ECO:0000256" key="1">
    <source>
        <dbReference type="SAM" id="MobiDB-lite"/>
    </source>
</evidence>
<keyword evidence="3" id="KW-1185">Reference proteome</keyword>
<organism evidence="2 3">
    <name type="scientific">Natrialba asiatica (strain ATCC 700177 / DSM 12278 / JCM 9576 / FERM P-10747 / NBRC 102637 / 172P1)</name>
    <dbReference type="NCBI Taxonomy" id="29540"/>
    <lineage>
        <taxon>Archaea</taxon>
        <taxon>Methanobacteriati</taxon>
        <taxon>Methanobacteriota</taxon>
        <taxon>Stenosarchaea group</taxon>
        <taxon>Halobacteria</taxon>
        <taxon>Halobacteriales</taxon>
        <taxon>Natrialbaceae</taxon>
        <taxon>Natrialba</taxon>
    </lineage>
</organism>
<evidence type="ECO:0000313" key="2">
    <source>
        <dbReference type="EMBL" id="ELY98663.1"/>
    </source>
</evidence>
<sequence>MGFTEAPMSVGASCPRSRERSERVHGELCSPEVQILEAAYLFSLLRVSSLTTFTAGISRSQKRGENTSTLLSVRSSETATHFARRGTLTLLNRIVKKLM</sequence>
<dbReference type="STRING" id="29540.C481_17102"/>